<feature type="compositionally biased region" description="Polar residues" evidence="1">
    <location>
        <begin position="143"/>
        <end position="153"/>
    </location>
</feature>
<dbReference type="EMBL" id="SKCS01000315">
    <property type="protein sequence ID" value="TNN11146.1"/>
    <property type="molecule type" value="Genomic_DNA"/>
</dbReference>
<gene>
    <name evidence="2" type="ORF">EWB00_004848</name>
</gene>
<feature type="non-terminal residue" evidence="2">
    <location>
        <position position="1095"/>
    </location>
</feature>
<organism evidence="2 3">
    <name type="scientific">Schistosoma japonicum</name>
    <name type="common">Blood fluke</name>
    <dbReference type="NCBI Taxonomy" id="6182"/>
    <lineage>
        <taxon>Eukaryota</taxon>
        <taxon>Metazoa</taxon>
        <taxon>Spiralia</taxon>
        <taxon>Lophotrochozoa</taxon>
        <taxon>Platyhelminthes</taxon>
        <taxon>Trematoda</taxon>
        <taxon>Digenea</taxon>
        <taxon>Strigeidida</taxon>
        <taxon>Schistosomatoidea</taxon>
        <taxon>Schistosomatidae</taxon>
        <taxon>Schistosoma</taxon>
    </lineage>
</organism>
<evidence type="ECO:0000313" key="2">
    <source>
        <dbReference type="EMBL" id="TNN11146.1"/>
    </source>
</evidence>
<feature type="compositionally biased region" description="Low complexity" evidence="1">
    <location>
        <begin position="126"/>
        <end position="142"/>
    </location>
</feature>
<feature type="region of interest" description="Disordered" evidence="1">
    <location>
        <begin position="113"/>
        <end position="153"/>
    </location>
</feature>
<dbReference type="Proteomes" id="UP000311919">
    <property type="component" value="Unassembled WGS sequence"/>
</dbReference>
<feature type="compositionally biased region" description="Low complexity" evidence="1">
    <location>
        <begin position="211"/>
        <end position="229"/>
    </location>
</feature>
<protein>
    <submittedName>
        <fullName evidence="2">Engulfment and cell motility 2</fullName>
    </submittedName>
</protein>
<reference evidence="2 3" key="1">
    <citation type="submission" date="2019-03" db="EMBL/GenBank/DDBJ databases">
        <title>An improved genome assembly of the fluke Schistosoma japonicum.</title>
        <authorList>
            <person name="Hu W."/>
            <person name="Luo F."/>
            <person name="Yin M."/>
            <person name="Mo X."/>
            <person name="Sun C."/>
            <person name="Wu Q."/>
            <person name="Zhu B."/>
            <person name="Xiang M."/>
            <person name="Wang J."/>
            <person name="Wang Y."/>
            <person name="Zhang T."/>
            <person name="Xu B."/>
            <person name="Zheng H."/>
            <person name="Feng Z."/>
        </authorList>
    </citation>
    <scope>NUCLEOTIDE SEQUENCE [LARGE SCALE GENOMIC DNA]</scope>
    <source>
        <strain evidence="2">HuSjv2</strain>
        <tissue evidence="2">Worms</tissue>
    </source>
</reference>
<dbReference type="STRING" id="6182.A0A4Z2D3W1"/>
<keyword evidence="3" id="KW-1185">Reference proteome</keyword>
<feature type="region of interest" description="Disordered" evidence="1">
    <location>
        <begin position="211"/>
        <end position="232"/>
    </location>
</feature>
<dbReference type="AlphaFoldDB" id="A0A4Z2D3W1"/>
<evidence type="ECO:0000313" key="3">
    <source>
        <dbReference type="Proteomes" id="UP000311919"/>
    </source>
</evidence>
<name>A0A4Z2D3W1_SCHJA</name>
<dbReference type="OrthoDB" id="28413at2759"/>
<comment type="caution">
    <text evidence="2">The sequence shown here is derived from an EMBL/GenBank/DDBJ whole genome shotgun (WGS) entry which is preliminary data.</text>
</comment>
<proteinExistence type="predicted"/>
<evidence type="ECO:0000256" key="1">
    <source>
        <dbReference type="SAM" id="MobiDB-lite"/>
    </source>
</evidence>
<accession>A0A4Z2D3W1</accession>
<sequence length="1095" mass="124903">MISLNNEDSKACQIHPNSSSLKLSIPPIITVTSTSDDSESELSRTSSIISLKSSDGINSTHLIDGDKPDGLFDGHQWTYCLINQDLINNNSHSGLVLTTTTNCFPSTHQYTHDQISTSPIPKSTKLDLQSSVSDSSNDIGSLPSPSCNNDNPNYITHQHHFPYQLDENYTEITNNHCGFVCICHTYKMHQSKHSSTTSVVNSENKKLSKSISSTITSSSTTSSYSSDSSQLNNDKQTKAFLKRFQNKSLRVISNCLHSVTASQCSLQNNSSKYENKVCNHCLQYNKHVDKSPFLNLVNTKKQHNVHNNSDSNMNSSKYLINTSSKHIRKLLTCHDYSIVSKAVEKFISSLNQALVHLFNKSTTTNTTASNLCNPSHQSYDSFKQILIELVIVLQCKQFIKDFVKCEGHCKLFQLVEIIDKVDKSFHDEIWTHLLACLVELSKHAITNQLPNDNDATIVDNNSSHRDSFYPQEDFCFTLNNDDYIMHSSDEITILKHDNEKVDDQTIKYSPTILPRSIHATEFFSWQLVSDQFLSVIIEHCRKETKLDCLLNEMKLLLKITNDYPVHIPYVIKQTGQGFILDLLKIIQLNITGPKSSTNSNSVHSEMLRCEIQNLIMKFLYVIFYYGKQQGRLVCLIHQFLENVQFIEWIPELRNQSLWKSMVTSYYPKKHQSDYSMTTLNPFSLFVNDASDENAENKFVLKYLEDFSNFLENDSCCKTEYNNNNNNMIIYGSSNDNVGQQQRQCNSSHRLANDSIHATFNNDSSNKQSSIHLLSSLCRVQQIANSLLVTRMNTPLDPTSEENIEKMNQLCSAVYFDEYANNPTVEAIEEACIKLGFTIPTDPYADFKKPPGLLGFQCIYFYIMKNRTKLTDMLNYAYPRQKQAYSPTNYCKLNYLSEFNLSSSSNVNSNFDARGNSQRIQRHFSTVDSNHMQKMLLHTSPGVQHQQQRNNNTGRRFTVDSLTPANLPQSFNKPNRECNSSSQSFLYNYSIPSSTSSTSTISYIDKKPLFPIIEAANAVTNMLYELITTSDTIHEPYFIIEQDDKDFYLPSLFYPILLSHNNQFNNSTFENLFDCVFSIFFYSWTQMKAVPEDLIA</sequence>